<organism evidence="7 8">
    <name type="scientific">Candidatus Polarisedimenticola svalbardensis</name>
    <dbReference type="NCBI Taxonomy" id="2886004"/>
    <lineage>
        <taxon>Bacteria</taxon>
        <taxon>Pseudomonadati</taxon>
        <taxon>Acidobacteriota</taxon>
        <taxon>Candidatus Polarisedimenticolia</taxon>
        <taxon>Candidatus Polarisedimenticolales</taxon>
        <taxon>Candidatus Polarisedimenticolaceae</taxon>
        <taxon>Candidatus Polarisedimenticola</taxon>
    </lineage>
</organism>
<dbReference type="InterPro" id="IPR051823">
    <property type="entry name" value="ASADH-related"/>
</dbReference>
<feature type="region of interest" description="Disordered" evidence="5">
    <location>
        <begin position="282"/>
        <end position="303"/>
    </location>
</feature>
<dbReference type="Gene3D" id="3.30.360.10">
    <property type="entry name" value="Dihydrodipicolinate Reductase, domain 2"/>
    <property type="match status" value="1"/>
</dbReference>
<dbReference type="NCBIfam" id="TIGR00978">
    <property type="entry name" value="asd_EA"/>
    <property type="match status" value="1"/>
</dbReference>
<proteinExistence type="inferred from homology"/>
<dbReference type="SMART" id="SM00859">
    <property type="entry name" value="Semialdhyde_dh"/>
    <property type="match status" value="1"/>
</dbReference>
<dbReference type="Pfam" id="PF02774">
    <property type="entry name" value="Semialdhyde_dhC"/>
    <property type="match status" value="1"/>
</dbReference>
<evidence type="ECO:0000256" key="3">
    <source>
        <dbReference type="ARBA" id="ARBA00023002"/>
    </source>
</evidence>
<evidence type="ECO:0000313" key="8">
    <source>
        <dbReference type="Proteomes" id="UP000648239"/>
    </source>
</evidence>
<keyword evidence="2" id="KW-0521">NADP</keyword>
<evidence type="ECO:0000256" key="4">
    <source>
        <dbReference type="PIRSR" id="PIRSR000148-1"/>
    </source>
</evidence>
<dbReference type="PIRSF" id="PIRSF000148">
    <property type="entry name" value="ASA_dh"/>
    <property type="match status" value="1"/>
</dbReference>
<evidence type="ECO:0000313" key="7">
    <source>
        <dbReference type="EMBL" id="MBD3866550.1"/>
    </source>
</evidence>
<feature type="active site" description="Proton acceptor" evidence="4">
    <location>
        <position position="245"/>
    </location>
</feature>
<dbReference type="EMBL" id="JACXWD010000001">
    <property type="protein sequence ID" value="MBD3866550.1"/>
    <property type="molecule type" value="Genomic_DNA"/>
</dbReference>
<dbReference type="GO" id="GO:0004073">
    <property type="term" value="F:aspartate-semialdehyde dehydrogenase activity"/>
    <property type="evidence" value="ECO:0007669"/>
    <property type="project" value="UniProtKB-EC"/>
</dbReference>
<feature type="compositionally biased region" description="Basic and acidic residues" evidence="5">
    <location>
        <begin position="291"/>
        <end position="303"/>
    </location>
</feature>
<dbReference type="GO" id="GO:0051287">
    <property type="term" value="F:NAD binding"/>
    <property type="evidence" value="ECO:0007669"/>
    <property type="project" value="InterPro"/>
</dbReference>
<dbReference type="InterPro" id="IPR005676">
    <property type="entry name" value="Asp_semi-ald_DH_pep-lack"/>
</dbReference>
<dbReference type="SUPFAM" id="SSF51735">
    <property type="entry name" value="NAD(P)-binding Rossmann-fold domains"/>
    <property type="match status" value="1"/>
</dbReference>
<dbReference type="Gene3D" id="3.40.50.720">
    <property type="entry name" value="NAD(P)-binding Rossmann-like Domain"/>
    <property type="match status" value="1"/>
</dbReference>
<keyword evidence="3 7" id="KW-0560">Oxidoreductase</keyword>
<evidence type="ECO:0000259" key="6">
    <source>
        <dbReference type="SMART" id="SM00859"/>
    </source>
</evidence>
<reference evidence="7 8" key="1">
    <citation type="submission" date="2020-08" db="EMBL/GenBank/DDBJ databases">
        <title>Acidobacteriota in marine sediments use diverse sulfur dissimilation pathways.</title>
        <authorList>
            <person name="Wasmund K."/>
        </authorList>
    </citation>
    <scope>NUCLEOTIDE SEQUENCE [LARGE SCALE GENOMIC DNA]</scope>
    <source>
        <strain evidence="7">MAG AM4</strain>
    </source>
</reference>
<dbReference type="PANTHER" id="PTHR46718">
    <property type="entry name" value="ASPARTATE-SEMIALDEHYDE DEHYDROGENASE"/>
    <property type="match status" value="1"/>
</dbReference>
<dbReference type="Pfam" id="PF01118">
    <property type="entry name" value="Semialdhyde_dh"/>
    <property type="match status" value="1"/>
</dbReference>
<name>A0A8J6XWX4_9BACT</name>
<feature type="active site" description="Acyl-thioester intermediate" evidence="4">
    <location>
        <position position="151"/>
    </location>
</feature>
<dbReference type="AlphaFoldDB" id="A0A8J6XWX4"/>
<evidence type="ECO:0000256" key="5">
    <source>
        <dbReference type="SAM" id="MobiDB-lite"/>
    </source>
</evidence>
<dbReference type="CDD" id="cd02315">
    <property type="entry name" value="ScASADH_like_N"/>
    <property type="match status" value="1"/>
</dbReference>
<feature type="domain" description="Semialdehyde dehydrogenase NAD-binding" evidence="6">
    <location>
        <begin position="7"/>
        <end position="133"/>
    </location>
</feature>
<dbReference type="SUPFAM" id="SSF55347">
    <property type="entry name" value="Glyceraldehyde-3-phosphate dehydrogenase-like, C-terminal domain"/>
    <property type="match status" value="1"/>
</dbReference>
<dbReference type="NCBIfam" id="NF006416">
    <property type="entry name" value="PRK08664.1"/>
    <property type="match status" value="1"/>
</dbReference>
<sequence>MGTRTYSVGILGGTGIVGQRLVRRLENHPWFRLERLAASRRSIGRRYGDAVNWTLGGQPPAFAADMEVVPCEPESLAGCDLVFSSLDSAVARDVEASFSRAGIHVISNSSAYRMDPGVPLVIPEVNASHLELLPGEPAAGRTGHIVTNPNCSVIGLAIALAPLHQEFGVQAAVVTTLQALSGAGLSGPSREEMEDNALPHIRGEEEKIQAELPKILGRLDGAGGIEPAEIKVAAHCNRIGTVDGHLETVSVRLDRAATPQQAVEAFNRYRGEIEGLNLPSAPAKPIQVLDQPDRPQPRLDRDTGEGMTVVIGRVRPCPVTTLRFCLLSHNTERGAAGAALLNGELMAVRGLLGRKSS</sequence>
<dbReference type="GO" id="GO:0046983">
    <property type="term" value="F:protein dimerization activity"/>
    <property type="evidence" value="ECO:0007669"/>
    <property type="project" value="InterPro"/>
</dbReference>
<dbReference type="Proteomes" id="UP000648239">
    <property type="component" value="Unassembled WGS sequence"/>
</dbReference>
<dbReference type="InterPro" id="IPR012280">
    <property type="entry name" value="Semialdhyde_DH_dimer_dom"/>
</dbReference>
<protein>
    <submittedName>
        <fullName evidence="7">Aspartate-semialdehyde dehydrogenase</fullName>
        <ecNumber evidence="7">1.2.1.11</ecNumber>
    </submittedName>
</protein>
<dbReference type="InterPro" id="IPR000534">
    <property type="entry name" value="Semialdehyde_DH_NAD-bd"/>
</dbReference>
<dbReference type="GO" id="GO:0009086">
    <property type="term" value="P:methionine biosynthetic process"/>
    <property type="evidence" value="ECO:0007669"/>
    <property type="project" value="TreeGrafter"/>
</dbReference>
<dbReference type="GO" id="GO:0009088">
    <property type="term" value="P:threonine biosynthetic process"/>
    <property type="evidence" value="ECO:0007669"/>
    <property type="project" value="UniProtKB-ARBA"/>
</dbReference>
<comment type="similarity">
    <text evidence="1">Belongs to the aspartate-semialdehyde dehydrogenase family.</text>
</comment>
<dbReference type="InterPro" id="IPR036291">
    <property type="entry name" value="NAD(P)-bd_dom_sf"/>
</dbReference>
<dbReference type="EC" id="1.2.1.11" evidence="7"/>
<dbReference type="PANTHER" id="PTHR46718:SF1">
    <property type="entry name" value="ASPARTATE-SEMIALDEHYDE DEHYDROGENASE"/>
    <property type="match status" value="1"/>
</dbReference>
<evidence type="ECO:0000256" key="2">
    <source>
        <dbReference type="ARBA" id="ARBA00022857"/>
    </source>
</evidence>
<dbReference type="GO" id="GO:0050661">
    <property type="term" value="F:NADP binding"/>
    <property type="evidence" value="ECO:0007669"/>
    <property type="project" value="InterPro"/>
</dbReference>
<evidence type="ECO:0000256" key="1">
    <source>
        <dbReference type="ARBA" id="ARBA00010584"/>
    </source>
</evidence>
<accession>A0A8J6XWX4</accession>
<gene>
    <name evidence="7" type="primary">asd</name>
    <name evidence="7" type="ORF">IFK94_00345</name>
</gene>
<comment type="caution">
    <text evidence="7">The sequence shown here is derived from an EMBL/GenBank/DDBJ whole genome shotgun (WGS) entry which is preliminary data.</text>
</comment>
<dbReference type="CDD" id="cd18130">
    <property type="entry name" value="ASADH_C_arch_fung_like"/>
    <property type="match status" value="1"/>
</dbReference>